<feature type="compositionally biased region" description="Basic residues" evidence="9">
    <location>
        <begin position="183"/>
        <end position="205"/>
    </location>
</feature>
<evidence type="ECO:0000256" key="1">
    <source>
        <dbReference type="ARBA" id="ARBA00004123"/>
    </source>
</evidence>
<name>A0A2G2XGA6_CAPBA</name>
<feature type="compositionally biased region" description="Low complexity" evidence="9">
    <location>
        <begin position="93"/>
        <end position="109"/>
    </location>
</feature>
<feature type="domain" description="CBF1-interacting co-repressor CIR N-terminal" evidence="10">
    <location>
        <begin position="10"/>
        <end position="46"/>
    </location>
</feature>
<dbReference type="InterPro" id="IPR022209">
    <property type="entry name" value="CWC25"/>
</dbReference>
<keyword evidence="4" id="KW-0747">Spliceosome</keyword>
<gene>
    <name evidence="11" type="ORF">CQW23_05000</name>
</gene>
<keyword evidence="7" id="KW-0539">Nucleus</keyword>
<feature type="compositionally biased region" description="Basic and acidic residues" evidence="9">
    <location>
        <begin position="165"/>
        <end position="182"/>
    </location>
</feature>
<evidence type="ECO:0000256" key="2">
    <source>
        <dbReference type="ARBA" id="ARBA00006695"/>
    </source>
</evidence>
<keyword evidence="3" id="KW-0507">mRNA processing</keyword>
<feature type="compositionally biased region" description="Basic and acidic residues" evidence="9">
    <location>
        <begin position="120"/>
        <end position="132"/>
    </location>
</feature>
<dbReference type="Proteomes" id="UP000224567">
    <property type="component" value="Unassembled WGS sequence"/>
</dbReference>
<feature type="compositionally biased region" description="Basic and acidic residues" evidence="9">
    <location>
        <begin position="307"/>
        <end position="347"/>
    </location>
</feature>
<keyword evidence="5 8" id="KW-0175">Coiled coil</keyword>
<dbReference type="STRING" id="33114.A0A2G2XGA6"/>
<feature type="compositionally biased region" description="Basic and acidic residues" evidence="9">
    <location>
        <begin position="222"/>
        <end position="300"/>
    </location>
</feature>
<sequence length="400" mass="46663">MALKFLNKKGWHTGSLRNIENVWKAEQKHEAEQKKLEELRKQIQEERERSEFRQLQEQAGLVPRQERLEFLYDSGLAVGKGSSSGFESLSKPTEPVTTAVTTAEPSSSSKPQASVPGALFEDKPQSSNDAWRKLHSDPLLMIRQREQEALARVKNNPVQMAMIRKSVETMKNKDKIHDEKEKDKRRHKHRDKKSKHRHSKSKHLRNSSPRQTSDPDEYSSEDDSRRQKESRKDKKFNEEKYSRLQDPEGDYDREKTKFRHDNLEAEKYERQRRSDPPRHESHHNSRGHTRSDAPRHESRHNSRKPVRLSEEERAARLQEMQRDAEVHEEQRWKRLKKADEKDAKEAVHAGSSGGRNFLDAAQRSVYGAGKGGSSTIEESVRRRTHYSQRGEASEGNAFRR</sequence>
<dbReference type="Pfam" id="PF12542">
    <property type="entry name" value="CWC25"/>
    <property type="match status" value="1"/>
</dbReference>
<comment type="subcellular location">
    <subcellularLocation>
        <location evidence="1">Nucleus</location>
    </subcellularLocation>
</comment>
<dbReference type="GO" id="GO:0005684">
    <property type="term" value="C:U2-type spliceosomal complex"/>
    <property type="evidence" value="ECO:0007669"/>
    <property type="project" value="TreeGrafter"/>
</dbReference>
<evidence type="ECO:0000256" key="9">
    <source>
        <dbReference type="SAM" id="MobiDB-lite"/>
    </source>
</evidence>
<dbReference type="InterPro" id="IPR051376">
    <property type="entry name" value="CWC25_splicing_factor"/>
</dbReference>
<evidence type="ECO:0000256" key="7">
    <source>
        <dbReference type="ARBA" id="ARBA00023242"/>
    </source>
</evidence>
<keyword evidence="6" id="KW-0508">mRNA splicing</keyword>
<dbReference type="OrthoDB" id="21123at2759"/>
<feature type="coiled-coil region" evidence="8">
    <location>
        <begin position="22"/>
        <end position="56"/>
    </location>
</feature>
<protein>
    <recommendedName>
        <fullName evidence="10">CBF1-interacting co-repressor CIR N-terminal domain-containing protein</fullName>
    </recommendedName>
</protein>
<dbReference type="AlphaFoldDB" id="A0A2G2XGA6"/>
<accession>A0A2G2XGA6</accession>
<reference evidence="11 12" key="1">
    <citation type="journal article" date="2017" name="Genome Biol.">
        <title>New reference genome sequences of hot pepper reveal the massive evolution of plant disease-resistance genes by retroduplication.</title>
        <authorList>
            <person name="Kim S."/>
            <person name="Park J."/>
            <person name="Yeom S.I."/>
            <person name="Kim Y.M."/>
            <person name="Seo E."/>
            <person name="Kim K.T."/>
            <person name="Kim M.S."/>
            <person name="Lee J.M."/>
            <person name="Cheong K."/>
            <person name="Shin H.S."/>
            <person name="Kim S.B."/>
            <person name="Han K."/>
            <person name="Lee J."/>
            <person name="Park M."/>
            <person name="Lee H.A."/>
            <person name="Lee H.Y."/>
            <person name="Lee Y."/>
            <person name="Oh S."/>
            <person name="Lee J.H."/>
            <person name="Choi E."/>
            <person name="Choi E."/>
            <person name="Lee S.E."/>
            <person name="Jeon J."/>
            <person name="Kim H."/>
            <person name="Choi G."/>
            <person name="Song H."/>
            <person name="Lee J."/>
            <person name="Lee S.C."/>
            <person name="Kwon J.K."/>
            <person name="Lee H.Y."/>
            <person name="Koo N."/>
            <person name="Hong Y."/>
            <person name="Kim R.W."/>
            <person name="Kang W.H."/>
            <person name="Huh J.H."/>
            <person name="Kang B.C."/>
            <person name="Yang T.J."/>
            <person name="Lee Y.H."/>
            <person name="Bennetzen J.L."/>
            <person name="Choi D."/>
        </authorList>
    </citation>
    <scope>NUCLEOTIDE SEQUENCE [LARGE SCALE GENOMIC DNA]</scope>
    <source>
        <strain evidence="12">cv. PBC81</strain>
    </source>
</reference>
<evidence type="ECO:0000256" key="8">
    <source>
        <dbReference type="SAM" id="Coils"/>
    </source>
</evidence>
<proteinExistence type="inferred from homology"/>
<dbReference type="PANTHER" id="PTHR16196:SF0">
    <property type="entry name" value="PRE-MRNA-SPLICING FACTOR CWC25 HOMOLOG"/>
    <property type="match status" value="1"/>
</dbReference>
<reference evidence="12" key="2">
    <citation type="journal article" date="2017" name="J. Anim. Genet.">
        <title>Multiple reference genome sequences of hot pepper reveal the massive evolution of plant disease resistance genes by retroduplication.</title>
        <authorList>
            <person name="Kim S."/>
            <person name="Park J."/>
            <person name="Yeom S.-I."/>
            <person name="Kim Y.-M."/>
            <person name="Seo E."/>
            <person name="Kim K.-T."/>
            <person name="Kim M.-S."/>
            <person name="Lee J.M."/>
            <person name="Cheong K."/>
            <person name="Shin H.-S."/>
            <person name="Kim S.-B."/>
            <person name="Han K."/>
            <person name="Lee J."/>
            <person name="Park M."/>
            <person name="Lee H.-A."/>
            <person name="Lee H.-Y."/>
            <person name="Lee Y."/>
            <person name="Oh S."/>
            <person name="Lee J.H."/>
            <person name="Choi E."/>
            <person name="Choi E."/>
            <person name="Lee S.E."/>
            <person name="Jeon J."/>
            <person name="Kim H."/>
            <person name="Choi G."/>
            <person name="Song H."/>
            <person name="Lee J."/>
            <person name="Lee S.-C."/>
            <person name="Kwon J.-K."/>
            <person name="Lee H.-Y."/>
            <person name="Koo N."/>
            <person name="Hong Y."/>
            <person name="Kim R.W."/>
            <person name="Kang W.-H."/>
            <person name="Huh J.H."/>
            <person name="Kang B.-C."/>
            <person name="Yang T.-J."/>
            <person name="Lee Y.-H."/>
            <person name="Bennetzen J.L."/>
            <person name="Choi D."/>
        </authorList>
    </citation>
    <scope>NUCLEOTIDE SEQUENCE [LARGE SCALE GENOMIC DNA]</scope>
    <source>
        <strain evidence="12">cv. PBC81</strain>
    </source>
</reference>
<comment type="similarity">
    <text evidence="2">Belongs to the CWC25 family.</text>
</comment>
<keyword evidence="12" id="KW-1185">Reference proteome</keyword>
<feature type="compositionally biased region" description="Polar residues" evidence="9">
    <location>
        <begin position="82"/>
        <end position="91"/>
    </location>
</feature>
<evidence type="ECO:0000256" key="5">
    <source>
        <dbReference type="ARBA" id="ARBA00023054"/>
    </source>
</evidence>
<evidence type="ECO:0000256" key="6">
    <source>
        <dbReference type="ARBA" id="ARBA00023187"/>
    </source>
</evidence>
<evidence type="ECO:0000256" key="4">
    <source>
        <dbReference type="ARBA" id="ARBA00022728"/>
    </source>
</evidence>
<dbReference type="Pfam" id="PF10197">
    <property type="entry name" value="Cir_N"/>
    <property type="match status" value="1"/>
</dbReference>
<dbReference type="GO" id="GO:0000398">
    <property type="term" value="P:mRNA splicing, via spliceosome"/>
    <property type="evidence" value="ECO:0007669"/>
    <property type="project" value="TreeGrafter"/>
</dbReference>
<evidence type="ECO:0000259" key="10">
    <source>
        <dbReference type="SMART" id="SM01083"/>
    </source>
</evidence>
<evidence type="ECO:0000313" key="11">
    <source>
        <dbReference type="EMBL" id="PHT56514.1"/>
    </source>
</evidence>
<comment type="caution">
    <text evidence="11">The sequence shown here is derived from an EMBL/GenBank/DDBJ whole genome shotgun (WGS) entry which is preliminary data.</text>
</comment>
<dbReference type="SMART" id="SM01083">
    <property type="entry name" value="Cir_N"/>
    <property type="match status" value="1"/>
</dbReference>
<feature type="region of interest" description="Disordered" evidence="9">
    <location>
        <begin position="150"/>
        <end position="400"/>
    </location>
</feature>
<organism evidence="11 12">
    <name type="scientific">Capsicum baccatum</name>
    <name type="common">Peruvian pepper</name>
    <dbReference type="NCBI Taxonomy" id="33114"/>
    <lineage>
        <taxon>Eukaryota</taxon>
        <taxon>Viridiplantae</taxon>
        <taxon>Streptophyta</taxon>
        <taxon>Embryophyta</taxon>
        <taxon>Tracheophyta</taxon>
        <taxon>Spermatophyta</taxon>
        <taxon>Magnoliopsida</taxon>
        <taxon>eudicotyledons</taxon>
        <taxon>Gunneridae</taxon>
        <taxon>Pentapetalae</taxon>
        <taxon>asterids</taxon>
        <taxon>lamiids</taxon>
        <taxon>Solanales</taxon>
        <taxon>Solanaceae</taxon>
        <taxon>Solanoideae</taxon>
        <taxon>Capsiceae</taxon>
        <taxon>Capsicum</taxon>
    </lineage>
</organism>
<evidence type="ECO:0000313" key="12">
    <source>
        <dbReference type="Proteomes" id="UP000224567"/>
    </source>
</evidence>
<dbReference type="EMBL" id="MLFT02000002">
    <property type="protein sequence ID" value="PHT56514.1"/>
    <property type="molecule type" value="Genomic_DNA"/>
</dbReference>
<feature type="region of interest" description="Disordered" evidence="9">
    <location>
        <begin position="82"/>
        <end position="132"/>
    </location>
</feature>
<dbReference type="InterPro" id="IPR019339">
    <property type="entry name" value="CIR_N_dom"/>
</dbReference>
<dbReference type="PANTHER" id="PTHR16196">
    <property type="entry name" value="CELL CYCLE CONTROL PROTEIN CWF25"/>
    <property type="match status" value="1"/>
</dbReference>
<evidence type="ECO:0000256" key="3">
    <source>
        <dbReference type="ARBA" id="ARBA00022664"/>
    </source>
</evidence>